<feature type="signal peptide" evidence="1">
    <location>
        <begin position="1"/>
        <end position="18"/>
    </location>
</feature>
<evidence type="ECO:0008006" key="4">
    <source>
        <dbReference type="Google" id="ProtNLM"/>
    </source>
</evidence>
<dbReference type="PANTHER" id="PTHR37833">
    <property type="entry name" value="LIPOPROTEIN-RELATED"/>
    <property type="match status" value="1"/>
</dbReference>
<keyword evidence="3" id="KW-1185">Reference proteome</keyword>
<name>A0ABM7VDB4_9BACT</name>
<protein>
    <recommendedName>
        <fullName evidence="4">DUF1573 domain-containing protein</fullName>
    </recommendedName>
</protein>
<keyword evidence="1" id="KW-0732">Signal</keyword>
<sequence length="125" mass="13647">MKYCLLILGMLMSSVLLGQQLPDVKWSTDYQDFGQVVAGDSVALTFDFENAGPSPLVISKVITTCGCTVPTYPKEPVKAGQKAQILVHFNSRGKIGRQNKLIRVVCNVAEGYKVLRISGTVIEKD</sequence>
<proteinExistence type="predicted"/>
<evidence type="ECO:0000313" key="3">
    <source>
        <dbReference type="Proteomes" id="UP001354989"/>
    </source>
</evidence>
<dbReference type="RefSeq" id="WP_338397966.1">
    <property type="nucleotide sequence ID" value="NZ_AP025292.1"/>
</dbReference>
<feature type="chain" id="PRO_5045743158" description="DUF1573 domain-containing protein" evidence="1">
    <location>
        <begin position="19"/>
        <end position="125"/>
    </location>
</feature>
<dbReference type="Pfam" id="PF07610">
    <property type="entry name" value="DUF1573"/>
    <property type="match status" value="1"/>
</dbReference>
<dbReference type="PANTHER" id="PTHR37833:SF1">
    <property type="entry name" value="SIGNAL PEPTIDE PROTEIN"/>
    <property type="match status" value="1"/>
</dbReference>
<evidence type="ECO:0000256" key="1">
    <source>
        <dbReference type="SAM" id="SignalP"/>
    </source>
</evidence>
<dbReference type="Gene3D" id="2.60.40.10">
    <property type="entry name" value="Immunoglobulins"/>
    <property type="match status" value="1"/>
</dbReference>
<dbReference type="Proteomes" id="UP001354989">
    <property type="component" value="Chromosome"/>
</dbReference>
<dbReference type="EMBL" id="AP025292">
    <property type="protein sequence ID" value="BDC98939.1"/>
    <property type="molecule type" value="Genomic_DNA"/>
</dbReference>
<gene>
    <name evidence="2" type="ORF">PEPS_12200</name>
</gene>
<evidence type="ECO:0000313" key="2">
    <source>
        <dbReference type="EMBL" id="BDC98939.1"/>
    </source>
</evidence>
<organism evidence="2 3">
    <name type="scientific">Persicobacter psychrovividus</name>
    <dbReference type="NCBI Taxonomy" id="387638"/>
    <lineage>
        <taxon>Bacteria</taxon>
        <taxon>Pseudomonadati</taxon>
        <taxon>Bacteroidota</taxon>
        <taxon>Cytophagia</taxon>
        <taxon>Cytophagales</taxon>
        <taxon>Persicobacteraceae</taxon>
        <taxon>Persicobacter</taxon>
    </lineage>
</organism>
<dbReference type="InterPro" id="IPR013783">
    <property type="entry name" value="Ig-like_fold"/>
</dbReference>
<accession>A0ABM7VDB4</accession>
<reference evidence="2 3" key="1">
    <citation type="submission" date="2021-12" db="EMBL/GenBank/DDBJ databases">
        <title>Genome sequencing of bacteria with rrn-lacking chromosome and rrn-plasmid.</title>
        <authorList>
            <person name="Anda M."/>
            <person name="Iwasaki W."/>
        </authorList>
    </citation>
    <scope>NUCLEOTIDE SEQUENCE [LARGE SCALE GENOMIC DNA]</scope>
    <source>
        <strain evidence="2 3">NBRC 101262</strain>
    </source>
</reference>
<dbReference type="InterPro" id="IPR011467">
    <property type="entry name" value="DUF1573"/>
</dbReference>